<evidence type="ECO:0000256" key="5">
    <source>
        <dbReference type="ARBA" id="ARBA00023242"/>
    </source>
</evidence>
<dbReference type="Proteomes" id="UP000243975">
    <property type="component" value="Unassembled WGS sequence"/>
</dbReference>
<dbReference type="GO" id="GO:0005848">
    <property type="term" value="C:mRNA cleavage stimulating factor complex"/>
    <property type="evidence" value="ECO:0007669"/>
    <property type="project" value="InterPro"/>
</dbReference>
<dbReference type="InterPro" id="IPR044633">
    <property type="entry name" value="CstF1-like"/>
</dbReference>
<evidence type="ECO:0000256" key="4">
    <source>
        <dbReference type="ARBA" id="ARBA00022737"/>
    </source>
</evidence>
<dbReference type="PANTHER" id="PTHR44133:SF2">
    <property type="entry name" value="CLEAVAGE STIMULATION FACTOR SUBUNIT 1"/>
    <property type="match status" value="1"/>
</dbReference>
<dbReference type="EMBL" id="LEKV01003624">
    <property type="protein sequence ID" value="KVH99289.1"/>
    <property type="molecule type" value="Genomic_DNA"/>
</dbReference>
<dbReference type="GO" id="GO:0003723">
    <property type="term" value="F:RNA binding"/>
    <property type="evidence" value="ECO:0007669"/>
    <property type="project" value="TreeGrafter"/>
</dbReference>
<reference evidence="8 9" key="1">
    <citation type="journal article" date="2016" name="Sci. Rep.">
        <title>The genome sequence of the outbreeding globe artichoke constructed de novo incorporating a phase-aware low-pass sequencing strategy of F1 progeny.</title>
        <authorList>
            <person name="Scaglione D."/>
            <person name="Reyes-Chin-Wo S."/>
            <person name="Acquadro A."/>
            <person name="Froenicke L."/>
            <person name="Portis E."/>
            <person name="Beitel C."/>
            <person name="Tirone M."/>
            <person name="Mauro R."/>
            <person name="Lo Monaco A."/>
            <person name="Mauromicale G."/>
            <person name="Faccioli P."/>
            <person name="Cattivelli L."/>
            <person name="Rieseberg L."/>
            <person name="Michelmore R."/>
            <person name="Lanteri S."/>
        </authorList>
    </citation>
    <scope>NUCLEOTIDE SEQUENCE [LARGE SCALE GENOMIC DNA]</scope>
    <source>
        <strain evidence="8">2C</strain>
    </source>
</reference>
<dbReference type="PROSITE" id="PS00678">
    <property type="entry name" value="WD_REPEATS_1"/>
    <property type="match status" value="1"/>
</dbReference>
<protein>
    <recommendedName>
        <fullName evidence="6">Cleavage stimulation factor 50 kDa subunit</fullName>
    </recommendedName>
</protein>
<comment type="subcellular location">
    <subcellularLocation>
        <location evidence="1">Nucleus</location>
    </subcellularLocation>
</comment>
<comment type="caution">
    <text evidence="8">The sequence shown here is derived from an EMBL/GenBank/DDBJ whole genome shotgun (WGS) entry which is preliminary data.</text>
</comment>
<keyword evidence="9" id="KW-1185">Reference proteome</keyword>
<dbReference type="Pfam" id="PF00400">
    <property type="entry name" value="WD40"/>
    <property type="match status" value="4"/>
</dbReference>
<dbReference type="PROSITE" id="PS50082">
    <property type="entry name" value="WD_REPEATS_2"/>
    <property type="match status" value="3"/>
</dbReference>
<dbReference type="InterPro" id="IPR001680">
    <property type="entry name" value="WD40_rpt"/>
</dbReference>
<feature type="repeat" description="WD" evidence="7">
    <location>
        <begin position="222"/>
        <end position="263"/>
    </location>
</feature>
<feature type="repeat" description="WD" evidence="7">
    <location>
        <begin position="274"/>
        <end position="307"/>
    </location>
</feature>
<dbReference type="InterPro" id="IPR015943">
    <property type="entry name" value="WD40/YVTN_repeat-like_dom_sf"/>
</dbReference>
<dbReference type="STRING" id="59895.A0A103XYM6"/>
<proteinExistence type="predicted"/>
<dbReference type="InterPro" id="IPR020472">
    <property type="entry name" value="WD40_PAC1"/>
</dbReference>
<dbReference type="SMART" id="SM00320">
    <property type="entry name" value="WD40"/>
    <property type="match status" value="4"/>
</dbReference>
<keyword evidence="5" id="KW-0539">Nucleus</keyword>
<feature type="repeat" description="WD" evidence="7">
    <location>
        <begin position="126"/>
        <end position="167"/>
    </location>
</feature>
<evidence type="ECO:0000313" key="9">
    <source>
        <dbReference type="Proteomes" id="UP000243975"/>
    </source>
</evidence>
<evidence type="ECO:0000256" key="2">
    <source>
        <dbReference type="ARBA" id="ARBA00022574"/>
    </source>
</evidence>
<dbReference type="PROSITE" id="PS50294">
    <property type="entry name" value="WD_REPEATS_REGION"/>
    <property type="match status" value="2"/>
</dbReference>
<accession>A0A103XYM6</accession>
<dbReference type="GO" id="GO:0031124">
    <property type="term" value="P:mRNA 3'-end processing"/>
    <property type="evidence" value="ECO:0007669"/>
    <property type="project" value="InterPro"/>
</dbReference>
<keyword evidence="4" id="KW-0677">Repeat</keyword>
<organism evidence="8 9">
    <name type="scientific">Cynara cardunculus var. scolymus</name>
    <name type="common">Globe artichoke</name>
    <name type="synonym">Cynara scolymus</name>
    <dbReference type="NCBI Taxonomy" id="59895"/>
    <lineage>
        <taxon>Eukaryota</taxon>
        <taxon>Viridiplantae</taxon>
        <taxon>Streptophyta</taxon>
        <taxon>Embryophyta</taxon>
        <taxon>Tracheophyta</taxon>
        <taxon>Spermatophyta</taxon>
        <taxon>Magnoliopsida</taxon>
        <taxon>eudicotyledons</taxon>
        <taxon>Gunneridae</taxon>
        <taxon>Pentapetalae</taxon>
        <taxon>asterids</taxon>
        <taxon>campanulids</taxon>
        <taxon>Asterales</taxon>
        <taxon>Asteraceae</taxon>
        <taxon>Carduoideae</taxon>
        <taxon>Cardueae</taxon>
        <taxon>Carduinae</taxon>
        <taxon>Cynara</taxon>
    </lineage>
</organism>
<dbReference type="PANTHER" id="PTHR44133">
    <property type="entry name" value="CLEAVAGE STIMULATION FACTOR SUBUNIT 1"/>
    <property type="match status" value="1"/>
</dbReference>
<evidence type="ECO:0000256" key="1">
    <source>
        <dbReference type="ARBA" id="ARBA00004123"/>
    </source>
</evidence>
<dbReference type="Gene3D" id="2.130.10.10">
    <property type="entry name" value="YVTN repeat-like/Quinoprotein amine dehydrogenase"/>
    <property type="match status" value="3"/>
</dbReference>
<gene>
    <name evidence="8" type="ORF">Ccrd_022479</name>
</gene>
<evidence type="ECO:0000256" key="7">
    <source>
        <dbReference type="PROSITE-ProRule" id="PRU00221"/>
    </source>
</evidence>
<dbReference type="Gramene" id="KVH99289">
    <property type="protein sequence ID" value="KVH99289"/>
    <property type="gene ID" value="Ccrd_022479"/>
</dbReference>
<dbReference type="AlphaFoldDB" id="A0A103XYM6"/>
<sequence length="370" mass="41081">MDNNNNLEHTLQEGKLYRYVNNLIVAHLRDNNLTQGLAVDKDDTLRGVSSSTLFDSSTALPATYGSIPASRAVSVDFSAAHDTKGSSKSFAKHETRHVSEHKVAKIKQMMLPEGRDGPVRPVVRTFYDHLQPVNDVDFHPQNTILISGAKDHTIKFFDFSKTVAKRAFRVIQDTHNVRSVSFHPSGDFLLAEWKRAAGTDHHVPHLYDINTFQCYLSANVQEIGVNGAINHVRYSSTGGMYVTASKDGAIRIWDGVNSNVVRSILSAHGSAEATSAKFTKDQRYVLSCGKDSSVKLWEVGTGRLVKHYLGATHTQLRCQIVIWDALSAEKVARWPSNHAGAPRWLEHSPTEAAFASCGTDRSIRFWKETP</sequence>
<dbReference type="SUPFAM" id="SSF50978">
    <property type="entry name" value="WD40 repeat-like"/>
    <property type="match status" value="1"/>
</dbReference>
<evidence type="ECO:0000256" key="3">
    <source>
        <dbReference type="ARBA" id="ARBA00022664"/>
    </source>
</evidence>
<dbReference type="InterPro" id="IPR036322">
    <property type="entry name" value="WD40_repeat_dom_sf"/>
</dbReference>
<keyword evidence="2 7" id="KW-0853">WD repeat</keyword>
<evidence type="ECO:0000313" key="8">
    <source>
        <dbReference type="EMBL" id="KVH99289.1"/>
    </source>
</evidence>
<dbReference type="InterPro" id="IPR019775">
    <property type="entry name" value="WD40_repeat_CS"/>
</dbReference>
<dbReference type="PRINTS" id="PR00320">
    <property type="entry name" value="GPROTEINBRPT"/>
</dbReference>
<evidence type="ECO:0000256" key="6">
    <source>
        <dbReference type="ARBA" id="ARBA00029851"/>
    </source>
</evidence>
<name>A0A103XYM6_CYNCS</name>
<dbReference type="OMA" id="HTEDYVM"/>
<keyword evidence="3" id="KW-0507">mRNA processing</keyword>